<feature type="region of interest" description="Disordered" evidence="1">
    <location>
        <begin position="83"/>
        <end position="107"/>
    </location>
</feature>
<organism evidence="3 4">
    <name type="scientific">Trematosphaeria pertusa</name>
    <dbReference type="NCBI Taxonomy" id="390896"/>
    <lineage>
        <taxon>Eukaryota</taxon>
        <taxon>Fungi</taxon>
        <taxon>Dikarya</taxon>
        <taxon>Ascomycota</taxon>
        <taxon>Pezizomycotina</taxon>
        <taxon>Dothideomycetes</taxon>
        <taxon>Pleosporomycetidae</taxon>
        <taxon>Pleosporales</taxon>
        <taxon>Massarineae</taxon>
        <taxon>Trematosphaeriaceae</taxon>
        <taxon>Trematosphaeria</taxon>
    </lineage>
</organism>
<evidence type="ECO:0000313" key="3">
    <source>
        <dbReference type="EMBL" id="KAF2240978.1"/>
    </source>
</evidence>
<feature type="transmembrane region" description="Helical" evidence="2">
    <location>
        <begin position="34"/>
        <end position="53"/>
    </location>
</feature>
<keyword evidence="2" id="KW-0812">Transmembrane</keyword>
<sequence>MRSGEVSRVVLMRPGDGNAAEGGRLNIRAMGSRGLCVALWMMRIAVVWVVVFGRRADAKQQTSSRPAAGLPKEAVRWPKIIRDRRASATPHHQPHRLCSTKVPWACT</sequence>
<keyword evidence="4" id="KW-1185">Reference proteome</keyword>
<evidence type="ECO:0000256" key="1">
    <source>
        <dbReference type="SAM" id="MobiDB-lite"/>
    </source>
</evidence>
<gene>
    <name evidence="3" type="ORF">BU26DRAFT_185494</name>
</gene>
<dbReference type="EMBL" id="ML987214">
    <property type="protein sequence ID" value="KAF2240978.1"/>
    <property type="molecule type" value="Genomic_DNA"/>
</dbReference>
<accession>A0A6A6HT85</accession>
<dbReference type="AlphaFoldDB" id="A0A6A6HT85"/>
<protein>
    <submittedName>
        <fullName evidence="3">Uncharacterized protein</fullName>
    </submittedName>
</protein>
<keyword evidence="2" id="KW-0472">Membrane</keyword>
<evidence type="ECO:0000313" key="4">
    <source>
        <dbReference type="Proteomes" id="UP000800094"/>
    </source>
</evidence>
<dbReference type="RefSeq" id="XP_033675982.1">
    <property type="nucleotide sequence ID" value="XM_033820448.1"/>
</dbReference>
<keyword evidence="2" id="KW-1133">Transmembrane helix</keyword>
<reference evidence="3" key="1">
    <citation type="journal article" date="2020" name="Stud. Mycol.">
        <title>101 Dothideomycetes genomes: a test case for predicting lifestyles and emergence of pathogens.</title>
        <authorList>
            <person name="Haridas S."/>
            <person name="Albert R."/>
            <person name="Binder M."/>
            <person name="Bloem J."/>
            <person name="Labutti K."/>
            <person name="Salamov A."/>
            <person name="Andreopoulos B."/>
            <person name="Baker S."/>
            <person name="Barry K."/>
            <person name="Bills G."/>
            <person name="Bluhm B."/>
            <person name="Cannon C."/>
            <person name="Castanera R."/>
            <person name="Culley D."/>
            <person name="Daum C."/>
            <person name="Ezra D."/>
            <person name="Gonzalez J."/>
            <person name="Henrissat B."/>
            <person name="Kuo A."/>
            <person name="Liang C."/>
            <person name="Lipzen A."/>
            <person name="Lutzoni F."/>
            <person name="Magnuson J."/>
            <person name="Mondo S."/>
            <person name="Nolan M."/>
            <person name="Ohm R."/>
            <person name="Pangilinan J."/>
            <person name="Park H.-J."/>
            <person name="Ramirez L."/>
            <person name="Alfaro M."/>
            <person name="Sun H."/>
            <person name="Tritt A."/>
            <person name="Yoshinaga Y."/>
            <person name="Zwiers L.-H."/>
            <person name="Turgeon B."/>
            <person name="Goodwin S."/>
            <person name="Spatafora J."/>
            <person name="Crous P."/>
            <person name="Grigoriev I."/>
        </authorList>
    </citation>
    <scope>NUCLEOTIDE SEQUENCE</scope>
    <source>
        <strain evidence="3">CBS 122368</strain>
    </source>
</reference>
<proteinExistence type="predicted"/>
<evidence type="ECO:0000256" key="2">
    <source>
        <dbReference type="SAM" id="Phobius"/>
    </source>
</evidence>
<name>A0A6A6HT85_9PLEO</name>
<dbReference type="Proteomes" id="UP000800094">
    <property type="component" value="Unassembled WGS sequence"/>
</dbReference>
<dbReference type="GeneID" id="54573778"/>